<evidence type="ECO:0000313" key="6">
    <source>
        <dbReference type="Proteomes" id="UP000594454"/>
    </source>
</evidence>
<evidence type="ECO:0000313" key="5">
    <source>
        <dbReference type="EMBL" id="CAD7083336.1"/>
    </source>
</evidence>
<dbReference type="GO" id="GO:0003677">
    <property type="term" value="F:DNA binding"/>
    <property type="evidence" value="ECO:0007669"/>
    <property type="project" value="InterPro"/>
</dbReference>
<dbReference type="PANTHER" id="PTHR12243">
    <property type="entry name" value="MADF DOMAIN TRANSCRIPTION FACTOR"/>
    <property type="match status" value="1"/>
</dbReference>
<dbReference type="OMA" id="CHVEIMS"/>
<comment type="subcellular location">
    <subcellularLocation>
        <location evidence="1">Nucleus</location>
    </subcellularLocation>
</comment>
<dbReference type="InParanoid" id="A0A7R8UM29"/>
<sequence>MDVLKFIKCVQQRDCIYNKNSADYRQRDVVFDSWRSIAREMNISVIECKEKWHNLRSNYMRERKKILGPGLRKWHLLDAMSFLEPHHCARGAQKRRQRRQSFPGLRSDVIHELDDFESSTPQNVTSTEQFSFDDISELQQFQEEKEPPQGHNTNSTVDNTVKLETSETDKIQRSEKFGSSTNCEHGGAQCHVEIMSPQPAGEQYKRRQRSTKRRKWDSIDYEYLKQVRKLSRHLNQSTEDPDRMFLLSLLPLVKELTPKDNLKFRVQVQQILQEKLDK</sequence>
<dbReference type="PROSITE" id="PS51029">
    <property type="entry name" value="MADF"/>
    <property type="match status" value="1"/>
</dbReference>
<dbReference type="Pfam" id="PF02944">
    <property type="entry name" value="BESS"/>
    <property type="match status" value="1"/>
</dbReference>
<feature type="domain" description="MADF" evidence="3">
    <location>
        <begin position="5"/>
        <end position="88"/>
    </location>
</feature>
<dbReference type="AlphaFoldDB" id="A0A7R8UM29"/>
<dbReference type="SMART" id="SM00595">
    <property type="entry name" value="MADF"/>
    <property type="match status" value="1"/>
</dbReference>
<dbReference type="InterPro" id="IPR039353">
    <property type="entry name" value="TF_Adf1"/>
</dbReference>
<dbReference type="GO" id="GO:0006357">
    <property type="term" value="P:regulation of transcription by RNA polymerase II"/>
    <property type="evidence" value="ECO:0007669"/>
    <property type="project" value="TreeGrafter"/>
</dbReference>
<accession>A0A7R8UM29</accession>
<evidence type="ECO:0008006" key="7">
    <source>
        <dbReference type="Google" id="ProtNLM"/>
    </source>
</evidence>
<dbReference type="GO" id="GO:0005667">
    <property type="term" value="C:transcription regulator complex"/>
    <property type="evidence" value="ECO:0007669"/>
    <property type="project" value="TreeGrafter"/>
</dbReference>
<proteinExistence type="predicted"/>
<evidence type="ECO:0000259" key="4">
    <source>
        <dbReference type="PROSITE" id="PS51031"/>
    </source>
</evidence>
<dbReference type="PROSITE" id="PS51031">
    <property type="entry name" value="BESS"/>
    <property type="match status" value="1"/>
</dbReference>
<keyword evidence="1" id="KW-0539">Nucleus</keyword>
<feature type="region of interest" description="Disordered" evidence="2">
    <location>
        <begin position="142"/>
        <end position="169"/>
    </location>
</feature>
<evidence type="ECO:0000259" key="3">
    <source>
        <dbReference type="PROSITE" id="PS51029"/>
    </source>
</evidence>
<dbReference type="FunCoup" id="A0A7R8UM29">
    <property type="interactions" value="30"/>
</dbReference>
<dbReference type="Pfam" id="PF10545">
    <property type="entry name" value="MADF_DNA_bdg"/>
    <property type="match status" value="1"/>
</dbReference>
<dbReference type="OrthoDB" id="6147983at2759"/>
<dbReference type="InterPro" id="IPR006578">
    <property type="entry name" value="MADF-dom"/>
</dbReference>
<dbReference type="InterPro" id="IPR004210">
    <property type="entry name" value="BESS_motif"/>
</dbReference>
<keyword evidence="6" id="KW-1185">Reference proteome</keyword>
<dbReference type="PANTHER" id="PTHR12243:SF67">
    <property type="entry name" value="COREPRESSOR OF PANGOLIN, ISOFORM A-RELATED"/>
    <property type="match status" value="1"/>
</dbReference>
<name>A0A7R8UM29_HERIL</name>
<dbReference type="Proteomes" id="UP000594454">
    <property type="component" value="Chromosome 2"/>
</dbReference>
<dbReference type="EMBL" id="LR899010">
    <property type="protein sequence ID" value="CAD7083336.1"/>
    <property type="molecule type" value="Genomic_DNA"/>
</dbReference>
<evidence type="ECO:0000256" key="2">
    <source>
        <dbReference type="SAM" id="MobiDB-lite"/>
    </source>
</evidence>
<gene>
    <name evidence="5" type="ORF">HERILL_LOCUS6306</name>
</gene>
<reference evidence="5 6" key="1">
    <citation type="submission" date="2020-11" db="EMBL/GenBank/DDBJ databases">
        <authorList>
            <person name="Wallbank WR R."/>
            <person name="Pardo Diaz C."/>
            <person name="Kozak K."/>
            <person name="Martin S."/>
            <person name="Jiggins C."/>
            <person name="Moest M."/>
            <person name="Warren A I."/>
            <person name="Generalovic N T."/>
            <person name="Byers J.R.P. K."/>
            <person name="Montejo-Kovacevich G."/>
            <person name="Yen C E."/>
        </authorList>
    </citation>
    <scope>NUCLEOTIDE SEQUENCE [LARGE SCALE GENOMIC DNA]</scope>
</reference>
<evidence type="ECO:0000256" key="1">
    <source>
        <dbReference type="PROSITE-ProRule" id="PRU00371"/>
    </source>
</evidence>
<organism evidence="5 6">
    <name type="scientific">Hermetia illucens</name>
    <name type="common">Black soldier fly</name>
    <dbReference type="NCBI Taxonomy" id="343691"/>
    <lineage>
        <taxon>Eukaryota</taxon>
        <taxon>Metazoa</taxon>
        <taxon>Ecdysozoa</taxon>
        <taxon>Arthropoda</taxon>
        <taxon>Hexapoda</taxon>
        <taxon>Insecta</taxon>
        <taxon>Pterygota</taxon>
        <taxon>Neoptera</taxon>
        <taxon>Endopterygota</taxon>
        <taxon>Diptera</taxon>
        <taxon>Brachycera</taxon>
        <taxon>Stratiomyomorpha</taxon>
        <taxon>Stratiomyidae</taxon>
        <taxon>Hermetiinae</taxon>
        <taxon>Hermetia</taxon>
    </lineage>
</organism>
<feature type="compositionally biased region" description="Polar residues" evidence="2">
    <location>
        <begin position="150"/>
        <end position="163"/>
    </location>
</feature>
<dbReference type="GO" id="GO:0005634">
    <property type="term" value="C:nucleus"/>
    <property type="evidence" value="ECO:0007669"/>
    <property type="project" value="UniProtKB-SubCell"/>
</dbReference>
<feature type="domain" description="BESS" evidence="4">
    <location>
        <begin position="239"/>
        <end position="278"/>
    </location>
</feature>
<protein>
    <recommendedName>
        <fullName evidence="7">Transcription factor Adf-1</fullName>
    </recommendedName>
</protein>